<dbReference type="InterPro" id="IPR010852">
    <property type="entry name" value="ABATE"/>
</dbReference>
<accession>A0A221W365</accession>
<dbReference type="InterPro" id="IPR021005">
    <property type="entry name" value="Znf_CGNR"/>
</dbReference>
<dbReference type="PANTHER" id="PTHR35525:SF3">
    <property type="entry name" value="BLL6575 PROTEIN"/>
    <property type="match status" value="1"/>
</dbReference>
<organism evidence="2 3">
    <name type="scientific">Actinoalloteichus hoggarensis</name>
    <dbReference type="NCBI Taxonomy" id="1470176"/>
    <lineage>
        <taxon>Bacteria</taxon>
        <taxon>Bacillati</taxon>
        <taxon>Actinomycetota</taxon>
        <taxon>Actinomycetes</taxon>
        <taxon>Pseudonocardiales</taxon>
        <taxon>Pseudonocardiaceae</taxon>
        <taxon>Actinoalloteichus</taxon>
    </lineage>
</organism>
<dbReference type="Proteomes" id="UP000204221">
    <property type="component" value="Chromosome"/>
</dbReference>
<dbReference type="EMBL" id="CP022521">
    <property type="protein sequence ID" value="ASO20228.1"/>
    <property type="molecule type" value="Genomic_DNA"/>
</dbReference>
<reference evidence="2 3" key="1">
    <citation type="submission" date="2017-07" db="EMBL/GenBank/DDBJ databases">
        <title>Complete genome sequence of Actinoalloteichus hoggarensis DSM 45943, type strain of Actinoalloteichus hoggarensis.</title>
        <authorList>
            <person name="Ruckert C."/>
            <person name="Nouioui I."/>
            <person name="Willmese J."/>
            <person name="van Wezel G."/>
            <person name="Klenk H.-P."/>
            <person name="Kalinowski J."/>
            <person name="Zotchev S.B."/>
        </authorList>
    </citation>
    <scope>NUCLEOTIDE SEQUENCE [LARGE SCALE GENOMIC DNA]</scope>
    <source>
        <strain evidence="2 3">DSM 45943</strain>
    </source>
</reference>
<gene>
    <name evidence="2" type="ORF">AHOG_12925</name>
</gene>
<dbReference type="Pfam" id="PF11706">
    <property type="entry name" value="zf-CGNR"/>
    <property type="match status" value="1"/>
</dbReference>
<proteinExistence type="predicted"/>
<evidence type="ECO:0000313" key="2">
    <source>
        <dbReference type="EMBL" id="ASO20228.1"/>
    </source>
</evidence>
<evidence type="ECO:0000259" key="1">
    <source>
        <dbReference type="Pfam" id="PF11706"/>
    </source>
</evidence>
<dbReference type="SUPFAM" id="SSF160904">
    <property type="entry name" value="Jann2411-like"/>
    <property type="match status" value="1"/>
</dbReference>
<sequence length="173" mass="19311">MAAALVNLGPDATPDDLHALLAAHDYLPRQRPTPRQTGLLLDWAARLRPLFDEVDLDRQVDLVNELLAESAARPYVSRHHGRAPHLHVADERRPLEERLRAYTAAGLATALCQDATRLGSCARDGCAVVFVDGSRNGRRRFCSTRCANRVYVADHRRRRAAEEDRTRSPAESV</sequence>
<evidence type="ECO:0000313" key="3">
    <source>
        <dbReference type="Proteomes" id="UP000204221"/>
    </source>
</evidence>
<keyword evidence="3" id="KW-1185">Reference proteome</keyword>
<dbReference type="Gene3D" id="1.10.3300.10">
    <property type="entry name" value="Jann2411-like domain"/>
    <property type="match status" value="1"/>
</dbReference>
<name>A0A221W365_9PSEU</name>
<dbReference type="PANTHER" id="PTHR35525">
    <property type="entry name" value="BLL6575 PROTEIN"/>
    <property type="match status" value="1"/>
</dbReference>
<dbReference type="AlphaFoldDB" id="A0A221W365"/>
<protein>
    <submittedName>
        <fullName evidence="2">CGNR zinc finger</fullName>
    </submittedName>
</protein>
<dbReference type="InterPro" id="IPR023286">
    <property type="entry name" value="ABATE_dom_sf"/>
</dbReference>
<feature type="domain" description="Zinc finger CGNR" evidence="1">
    <location>
        <begin position="117"/>
        <end position="159"/>
    </location>
</feature>
<dbReference type="KEGG" id="ahg:AHOG_12925"/>